<keyword evidence="2" id="KW-0560">Oxidoreductase</keyword>
<evidence type="ECO:0000313" key="2">
    <source>
        <dbReference type="EMBL" id="MFC3302007.1"/>
    </source>
</evidence>
<keyword evidence="3" id="KW-1185">Reference proteome</keyword>
<dbReference type="PANTHER" id="PTHR19328">
    <property type="entry name" value="HEDGEHOG-INTERACTING PROTEIN"/>
    <property type="match status" value="1"/>
</dbReference>
<dbReference type="EC" id="1.1.5.-" evidence="2"/>
<name>A0ABV7MAW5_9PROT</name>
<dbReference type="Proteomes" id="UP001595607">
    <property type="component" value="Unassembled WGS sequence"/>
</dbReference>
<proteinExistence type="predicted"/>
<dbReference type="PANTHER" id="PTHR19328:SF75">
    <property type="entry name" value="ALDOSE SUGAR DEHYDROGENASE YLII"/>
    <property type="match status" value="1"/>
</dbReference>
<dbReference type="RefSeq" id="WP_189574066.1">
    <property type="nucleotide sequence ID" value="NZ_BMXU01000001.1"/>
</dbReference>
<feature type="domain" description="Glucose/Sorbosone dehydrogenase" evidence="1">
    <location>
        <begin position="36"/>
        <end position="360"/>
    </location>
</feature>
<evidence type="ECO:0000259" key="1">
    <source>
        <dbReference type="Pfam" id="PF07995"/>
    </source>
</evidence>
<dbReference type="Gene3D" id="2.120.10.30">
    <property type="entry name" value="TolB, C-terminal domain"/>
    <property type="match status" value="1"/>
</dbReference>
<dbReference type="InterPro" id="IPR011042">
    <property type="entry name" value="6-blade_b-propeller_TolB-like"/>
</dbReference>
<dbReference type="InterPro" id="IPR011041">
    <property type="entry name" value="Quinoprot_gluc/sorb_DH_b-prop"/>
</dbReference>
<reference evidence="3" key="1">
    <citation type="journal article" date="2019" name="Int. J. Syst. Evol. Microbiol.">
        <title>The Global Catalogue of Microorganisms (GCM) 10K type strain sequencing project: providing services to taxonomists for standard genome sequencing and annotation.</title>
        <authorList>
            <consortium name="The Broad Institute Genomics Platform"/>
            <consortium name="The Broad Institute Genome Sequencing Center for Infectious Disease"/>
            <person name="Wu L."/>
            <person name="Ma J."/>
        </authorList>
    </citation>
    <scope>NUCLEOTIDE SEQUENCE [LARGE SCALE GENOMIC DNA]</scope>
    <source>
        <strain evidence="3">KCTC 22245</strain>
    </source>
</reference>
<accession>A0ABV7MAW5</accession>
<dbReference type="GO" id="GO:0016491">
    <property type="term" value="F:oxidoreductase activity"/>
    <property type="evidence" value="ECO:0007669"/>
    <property type="project" value="UniProtKB-KW"/>
</dbReference>
<comment type="caution">
    <text evidence="2">The sequence shown here is derived from an EMBL/GenBank/DDBJ whole genome shotgun (WGS) entry which is preliminary data.</text>
</comment>
<dbReference type="Pfam" id="PF07995">
    <property type="entry name" value="GSDH"/>
    <property type="match status" value="1"/>
</dbReference>
<organism evidence="2 3">
    <name type="scientific">Parvularcula lutaonensis</name>
    <dbReference type="NCBI Taxonomy" id="491923"/>
    <lineage>
        <taxon>Bacteria</taxon>
        <taxon>Pseudomonadati</taxon>
        <taxon>Pseudomonadota</taxon>
        <taxon>Alphaproteobacteria</taxon>
        <taxon>Parvularculales</taxon>
        <taxon>Parvularculaceae</taxon>
        <taxon>Parvularcula</taxon>
    </lineage>
</organism>
<dbReference type="InterPro" id="IPR012938">
    <property type="entry name" value="Glc/Sorbosone_DH"/>
</dbReference>
<protein>
    <submittedName>
        <fullName evidence="2">PQQ-dependent sugar dehydrogenase</fullName>
        <ecNumber evidence="2">1.1.5.-</ecNumber>
    </submittedName>
</protein>
<sequence length="374" mass="40972">MLTSLIALAALAAQDVPEAPEPAPHSFDIEVIADMEEPWALAFLPDGRMLVTEKAGRLLVVNGDGEVETDVSGVPEVDYGGQGGLGDVVLHPDFAENGMIYLSYAEAGRRNRRGAAVGRGVLDLENGTLEDFEVIWRQNPKVTGRGHYGHRLAFTPDGEYLFISSGERQKFNPAQAMNMNLGKIVRVYPDGSIPEDNPFYDQGGVTREIWTLGMRNPLGLDFDAEGNLWEVEMGPRHGDEFQRIEKGENYGYPKVSMGDHYSGREIPDHSEGDGFRAPDEYWVPAISPSSLLMYKGDMFPEWTGSALIGALSGQALVRVTLDCDTDPDGVCEAERFDMGARIRAVDEAADGSVYLMEDGGERGEGRILRLTPKN</sequence>
<dbReference type="SUPFAM" id="SSF50952">
    <property type="entry name" value="Soluble quinoprotein glucose dehydrogenase"/>
    <property type="match status" value="1"/>
</dbReference>
<dbReference type="EMBL" id="JBHRVA010000002">
    <property type="protein sequence ID" value="MFC3302007.1"/>
    <property type="molecule type" value="Genomic_DNA"/>
</dbReference>
<gene>
    <name evidence="2" type="ORF">ACFONP_04605</name>
</gene>
<evidence type="ECO:0000313" key="3">
    <source>
        <dbReference type="Proteomes" id="UP001595607"/>
    </source>
</evidence>